<evidence type="ECO:0000313" key="1">
    <source>
        <dbReference type="EMBL" id="KKN07230.1"/>
    </source>
</evidence>
<protein>
    <submittedName>
        <fullName evidence="1">Uncharacterized protein</fullName>
    </submittedName>
</protein>
<reference evidence="1" key="1">
    <citation type="journal article" date="2015" name="Nature">
        <title>Complex archaea that bridge the gap between prokaryotes and eukaryotes.</title>
        <authorList>
            <person name="Spang A."/>
            <person name="Saw J.H."/>
            <person name="Jorgensen S.L."/>
            <person name="Zaremba-Niedzwiedzka K."/>
            <person name="Martijn J."/>
            <person name="Lind A.E."/>
            <person name="van Eijk R."/>
            <person name="Schleper C."/>
            <person name="Guy L."/>
            <person name="Ettema T.J."/>
        </authorList>
    </citation>
    <scope>NUCLEOTIDE SEQUENCE</scope>
</reference>
<dbReference type="EMBL" id="LAZR01004594">
    <property type="protein sequence ID" value="KKN07230.1"/>
    <property type="molecule type" value="Genomic_DNA"/>
</dbReference>
<proteinExistence type="predicted"/>
<accession>A0A0F9MIS5</accession>
<organism evidence="1">
    <name type="scientific">marine sediment metagenome</name>
    <dbReference type="NCBI Taxonomy" id="412755"/>
    <lineage>
        <taxon>unclassified sequences</taxon>
        <taxon>metagenomes</taxon>
        <taxon>ecological metagenomes</taxon>
    </lineage>
</organism>
<name>A0A0F9MIS5_9ZZZZ</name>
<comment type="caution">
    <text evidence="1">The sequence shown here is derived from an EMBL/GenBank/DDBJ whole genome shotgun (WGS) entry which is preliminary data.</text>
</comment>
<gene>
    <name evidence="1" type="ORF">LCGC14_1069420</name>
</gene>
<dbReference type="AlphaFoldDB" id="A0A0F9MIS5"/>
<sequence>MGTLALVGCEKSLYSTLSRPPVIRSGQKQPWPQHYMRLVEKDGVRCMVYDFGDAGGISCDWEKAQ</sequence>